<dbReference type="Pfam" id="PF06945">
    <property type="entry name" value="DUF1289"/>
    <property type="match status" value="1"/>
</dbReference>
<organism evidence="1 2">
    <name type="scientific">Pseudoalteromonas byunsanensis</name>
    <dbReference type="NCBI Taxonomy" id="327939"/>
    <lineage>
        <taxon>Bacteria</taxon>
        <taxon>Pseudomonadati</taxon>
        <taxon>Pseudomonadota</taxon>
        <taxon>Gammaproteobacteria</taxon>
        <taxon>Alteromonadales</taxon>
        <taxon>Pseudoalteromonadaceae</taxon>
        <taxon>Pseudoalteromonas</taxon>
    </lineage>
</organism>
<reference evidence="1 2" key="1">
    <citation type="submission" date="2016-10" db="EMBL/GenBank/DDBJ databases">
        <title>Pseudoalteromonas amylolytica sp. nov., isolated from the surface seawater.</title>
        <authorList>
            <person name="Wu Y.-H."/>
            <person name="Cheng H."/>
            <person name="Jin X.-B."/>
            <person name="Wang C.-S."/>
            <person name="Xu X.-W."/>
        </authorList>
    </citation>
    <scope>NUCLEOTIDE SEQUENCE [LARGE SCALE GENOMIC DNA]</scope>
    <source>
        <strain evidence="1 2">JCM 12483</strain>
    </source>
</reference>
<dbReference type="STRING" id="327939.BIW53_05245"/>
<dbReference type="Proteomes" id="UP000180253">
    <property type="component" value="Unassembled WGS sequence"/>
</dbReference>
<accession>A0A1S1NB20</accession>
<evidence type="ECO:0000313" key="1">
    <source>
        <dbReference type="EMBL" id="OHU96730.1"/>
    </source>
</evidence>
<proteinExistence type="predicted"/>
<dbReference type="InterPro" id="IPR010710">
    <property type="entry name" value="DUF1289"/>
</dbReference>
<keyword evidence="2" id="KW-1185">Reference proteome</keyword>
<dbReference type="PANTHER" id="PTHR35175:SF2">
    <property type="entry name" value="DUF1289 DOMAIN-CONTAINING PROTEIN"/>
    <property type="match status" value="1"/>
</dbReference>
<dbReference type="AlphaFoldDB" id="A0A1S1NB20"/>
<gene>
    <name evidence="1" type="ORF">BIW53_05245</name>
</gene>
<dbReference type="EMBL" id="MNAN01000026">
    <property type="protein sequence ID" value="OHU96730.1"/>
    <property type="molecule type" value="Genomic_DNA"/>
</dbReference>
<dbReference type="PANTHER" id="PTHR35175">
    <property type="entry name" value="DUF1289 DOMAIN-CONTAINING PROTEIN"/>
    <property type="match status" value="1"/>
</dbReference>
<sequence length="76" mass="8665">MNDRIADESAQIDSPCIRNCCLDDHDVCLGCGRTLAEILAWSKSDKNQRLIILARCEQRKKSMSPAILTSYRYMTK</sequence>
<comment type="caution">
    <text evidence="1">The sequence shown here is derived from an EMBL/GenBank/DDBJ whole genome shotgun (WGS) entry which is preliminary data.</text>
</comment>
<dbReference type="OrthoDB" id="9811423at2"/>
<evidence type="ECO:0008006" key="3">
    <source>
        <dbReference type="Google" id="ProtNLM"/>
    </source>
</evidence>
<name>A0A1S1NB20_9GAMM</name>
<evidence type="ECO:0000313" key="2">
    <source>
        <dbReference type="Proteomes" id="UP000180253"/>
    </source>
</evidence>
<dbReference type="RefSeq" id="WP_070990818.1">
    <property type="nucleotide sequence ID" value="NZ_CBCSHD010000001.1"/>
</dbReference>
<protein>
    <recommendedName>
        <fullName evidence="3">DUF1289 domain-containing protein</fullName>
    </recommendedName>
</protein>